<dbReference type="OrthoDB" id="181472at2"/>
<evidence type="ECO:0000313" key="1">
    <source>
        <dbReference type="EMBL" id="GET31734.1"/>
    </source>
</evidence>
<dbReference type="Proteomes" id="UP000391834">
    <property type="component" value="Unassembled WGS sequence"/>
</dbReference>
<evidence type="ECO:0000313" key="2">
    <source>
        <dbReference type="Proteomes" id="UP000391834"/>
    </source>
</evidence>
<dbReference type="SUPFAM" id="SSF48208">
    <property type="entry name" value="Six-hairpin glycosidases"/>
    <property type="match status" value="1"/>
</dbReference>
<dbReference type="InterPro" id="IPR008313">
    <property type="entry name" value="GH125"/>
</dbReference>
<dbReference type="GO" id="GO:0005975">
    <property type="term" value="P:carbohydrate metabolic process"/>
    <property type="evidence" value="ECO:0007669"/>
    <property type="project" value="InterPro"/>
</dbReference>
<proteinExistence type="predicted"/>
<dbReference type="AlphaFoldDB" id="A0A5M4AVC0"/>
<protein>
    <recommendedName>
        <fullName evidence="3">Metal-independent alpha-mannosidase</fullName>
    </recommendedName>
</protein>
<organism evidence="1 2">
    <name type="scientific">Prolixibacter bellariivorans</name>
    <dbReference type="NCBI Taxonomy" id="314319"/>
    <lineage>
        <taxon>Bacteria</taxon>
        <taxon>Pseudomonadati</taxon>
        <taxon>Bacteroidota</taxon>
        <taxon>Bacteroidia</taxon>
        <taxon>Marinilabiliales</taxon>
        <taxon>Prolixibacteraceae</taxon>
        <taxon>Prolixibacter</taxon>
    </lineage>
</organism>
<dbReference type="PANTHER" id="PTHR31047">
    <property type="entry name" value="MEIOTICALLY UP-REGULATED GENE 157 PROTEIN"/>
    <property type="match status" value="1"/>
</dbReference>
<comment type="caution">
    <text evidence="1">The sequence shown here is derived from an EMBL/GenBank/DDBJ whole genome shotgun (WGS) entry which is preliminary data.</text>
</comment>
<dbReference type="PIRSF" id="PIRSF028846">
    <property type="entry name" value="UCP028846"/>
    <property type="match status" value="1"/>
</dbReference>
<reference evidence="1 2" key="1">
    <citation type="submission" date="2019-10" db="EMBL/GenBank/DDBJ databases">
        <title>Prolixibacter strains distinguished by the presence of nitrate reductase genes were adept at nitrate-dependent anaerobic corrosion of metallic iron and carbon steel.</title>
        <authorList>
            <person name="Iino T."/>
            <person name="Shono N."/>
            <person name="Ito K."/>
            <person name="Nakamura R."/>
            <person name="Sueoka K."/>
            <person name="Harayama S."/>
            <person name="Ohkuma M."/>
        </authorList>
    </citation>
    <scope>NUCLEOTIDE SEQUENCE [LARGE SCALE GENOMIC DNA]</scope>
    <source>
        <strain evidence="1 2">JCM 13498</strain>
    </source>
</reference>
<dbReference type="EMBL" id="BLAX01000001">
    <property type="protein sequence ID" value="GET31734.1"/>
    <property type="molecule type" value="Genomic_DNA"/>
</dbReference>
<dbReference type="Gene3D" id="1.50.10.10">
    <property type="match status" value="1"/>
</dbReference>
<sequence>MKNRREFVKTAGAIGVGLTAAPSVSFGNTAVAEYPSKRPAPAERNFTSEAVEKVIGEMKQKIKDPKLAWMFSNCFPNTIDTTVTYREKDGKPDTFVITGDIHAMWLRDSSAQVWPYLPLINEDKKLKNMVAGLINRQAECILIDPYANAFNDGKGHSEWLSDKTDMKPELHERKWEIDSLCYPIRLSYHYWKNSGDTSPFGDEWKKAMELVVKTFRVQQRKEGRGPYYFMRKTFISTDTMPGRGWGNPIRPNGLICSGFRPSDDATTYLFLVPSNYFALVSLRQLAEMSKAIYHDNAFAEKCNAFADEVEQALKQYAVFEHEKHGKILSFEVDGFGNTNFMDDANVPSLLALPYLEAFKPDDPLYHRTRNFVLSEDNPWFWKGKAAEGIGGPHVGLHYVWPMAIIMRAMTSNDKEEIAYCIKMLRNTDAGTGFMHESFNKDNPEDFTRKWFAWANTLFGELLMKVDKEHPELLQRNYA</sequence>
<dbReference type="InterPro" id="IPR012341">
    <property type="entry name" value="6hp_glycosidase-like_sf"/>
</dbReference>
<dbReference type="InterPro" id="IPR008928">
    <property type="entry name" value="6-hairpin_glycosidase_sf"/>
</dbReference>
<evidence type="ECO:0008006" key="3">
    <source>
        <dbReference type="Google" id="ProtNLM"/>
    </source>
</evidence>
<dbReference type="RefSeq" id="WP_025863657.1">
    <property type="nucleotide sequence ID" value="NZ_BLAX01000001.1"/>
</dbReference>
<accession>A0A5M4AVC0</accession>
<dbReference type="SMART" id="SM01149">
    <property type="entry name" value="DUF1237"/>
    <property type="match status" value="1"/>
</dbReference>
<name>A0A5M4AVC0_9BACT</name>
<keyword evidence="2" id="KW-1185">Reference proteome</keyword>
<dbReference type="PANTHER" id="PTHR31047:SF0">
    <property type="entry name" value="MEIOTICALLY UP-REGULATED GENE 157 PROTEIN"/>
    <property type="match status" value="1"/>
</dbReference>
<dbReference type="InterPro" id="IPR006311">
    <property type="entry name" value="TAT_signal"/>
</dbReference>
<dbReference type="Pfam" id="PF06824">
    <property type="entry name" value="Glyco_hydro_125"/>
    <property type="match status" value="1"/>
</dbReference>
<dbReference type="PROSITE" id="PS51318">
    <property type="entry name" value="TAT"/>
    <property type="match status" value="1"/>
</dbReference>
<gene>
    <name evidence="1" type="ORF">PbJCM13498_05970</name>
</gene>